<accession>A0ACB9DKN2</accession>
<reference evidence="2" key="1">
    <citation type="journal article" date="2022" name="Mol. Ecol. Resour.">
        <title>The genomes of chicory, endive, great burdock and yacon provide insights into Asteraceae palaeo-polyploidization history and plant inulin production.</title>
        <authorList>
            <person name="Fan W."/>
            <person name="Wang S."/>
            <person name="Wang H."/>
            <person name="Wang A."/>
            <person name="Jiang F."/>
            <person name="Liu H."/>
            <person name="Zhao H."/>
            <person name="Xu D."/>
            <person name="Zhang Y."/>
        </authorList>
    </citation>
    <scope>NUCLEOTIDE SEQUENCE [LARGE SCALE GENOMIC DNA]</scope>
    <source>
        <strain evidence="2">cv. Niubang</strain>
    </source>
</reference>
<evidence type="ECO:0000313" key="1">
    <source>
        <dbReference type="EMBL" id="KAI3747112.1"/>
    </source>
</evidence>
<organism evidence="1 2">
    <name type="scientific">Arctium lappa</name>
    <name type="common">Greater burdock</name>
    <name type="synonym">Lappa major</name>
    <dbReference type="NCBI Taxonomy" id="4217"/>
    <lineage>
        <taxon>Eukaryota</taxon>
        <taxon>Viridiplantae</taxon>
        <taxon>Streptophyta</taxon>
        <taxon>Embryophyta</taxon>
        <taxon>Tracheophyta</taxon>
        <taxon>Spermatophyta</taxon>
        <taxon>Magnoliopsida</taxon>
        <taxon>eudicotyledons</taxon>
        <taxon>Gunneridae</taxon>
        <taxon>Pentapetalae</taxon>
        <taxon>asterids</taxon>
        <taxon>campanulids</taxon>
        <taxon>Asterales</taxon>
        <taxon>Asteraceae</taxon>
        <taxon>Carduoideae</taxon>
        <taxon>Cardueae</taxon>
        <taxon>Arctiinae</taxon>
        <taxon>Arctium</taxon>
    </lineage>
</organism>
<reference evidence="1 2" key="2">
    <citation type="journal article" date="2022" name="Mol. Ecol. Resour.">
        <title>The genomes of chicory, endive, great burdock and yacon provide insights into Asteraceae paleo-polyploidization history and plant inulin production.</title>
        <authorList>
            <person name="Fan W."/>
            <person name="Wang S."/>
            <person name="Wang H."/>
            <person name="Wang A."/>
            <person name="Jiang F."/>
            <person name="Liu H."/>
            <person name="Zhao H."/>
            <person name="Xu D."/>
            <person name="Zhang Y."/>
        </authorList>
    </citation>
    <scope>NUCLEOTIDE SEQUENCE [LARGE SCALE GENOMIC DNA]</scope>
    <source>
        <strain evidence="2">cv. Niubang</strain>
    </source>
</reference>
<gene>
    <name evidence="1" type="ORF">L6452_09558</name>
</gene>
<protein>
    <submittedName>
        <fullName evidence="1">Uncharacterized protein</fullName>
    </submittedName>
</protein>
<proteinExistence type="predicted"/>
<dbReference type="EMBL" id="CM042049">
    <property type="protein sequence ID" value="KAI3747112.1"/>
    <property type="molecule type" value="Genomic_DNA"/>
</dbReference>
<name>A0ACB9DKN2_ARCLA</name>
<comment type="caution">
    <text evidence="1">The sequence shown here is derived from an EMBL/GenBank/DDBJ whole genome shotgun (WGS) entry which is preliminary data.</text>
</comment>
<evidence type="ECO:0000313" key="2">
    <source>
        <dbReference type="Proteomes" id="UP001055879"/>
    </source>
</evidence>
<sequence>MVLQIGSYPGLCFTGFSRSTLLQIWSSRSRPPVQSRSPDPRRKSLFVWDLLQVYCGLHLDLIEIWSPSRGMSECVGDVWSLGCGIIEMATGCNPWPEINNLVSALYKIGYSGDVPLFPMWLSVEAKDFLNKC</sequence>
<keyword evidence="2" id="KW-1185">Reference proteome</keyword>
<dbReference type="Proteomes" id="UP001055879">
    <property type="component" value="Linkage Group LG03"/>
</dbReference>